<accession>D9PM71</accession>
<name>D9PM71_9ZZZZ</name>
<sequence length="52" mass="6026">SITCQKKESLELRLIHDSGPELKPLELIKAIFKIDERNLENIRVLKIGQIIE</sequence>
<gene>
    <name evidence="1" type="ORF">LDC_2649</name>
</gene>
<organism evidence="1">
    <name type="scientific">sediment metagenome</name>
    <dbReference type="NCBI Taxonomy" id="749907"/>
    <lineage>
        <taxon>unclassified sequences</taxon>
        <taxon>metagenomes</taxon>
        <taxon>ecological metagenomes</taxon>
    </lineage>
</organism>
<proteinExistence type="predicted"/>
<dbReference type="AlphaFoldDB" id="D9PM71"/>
<dbReference type="EMBL" id="ADZX01000799">
    <property type="protein sequence ID" value="EFK95360.1"/>
    <property type="molecule type" value="Genomic_DNA"/>
</dbReference>
<protein>
    <submittedName>
        <fullName evidence="1">Uncharacterized protein</fullName>
    </submittedName>
</protein>
<evidence type="ECO:0000313" key="1">
    <source>
        <dbReference type="EMBL" id="EFK95360.1"/>
    </source>
</evidence>
<reference evidence="1" key="1">
    <citation type="submission" date="2010-07" db="EMBL/GenBank/DDBJ databases">
        <authorList>
            <consortium name="CONSOLIDER consortium CSD2007-00005"/>
            <person name="Guazzaroni M.-E."/>
            <person name="Richter M."/>
            <person name="Garcia-Salamanca A."/>
            <person name="Yarza P."/>
            <person name="Ferrer M."/>
        </authorList>
    </citation>
    <scope>NUCLEOTIDE SEQUENCE</scope>
</reference>
<feature type="non-terminal residue" evidence="1">
    <location>
        <position position="1"/>
    </location>
</feature>
<reference evidence="1" key="2">
    <citation type="journal article" date="2011" name="Microb. Ecol.">
        <title>Taxonomic and Functional Metagenomic Profiling of the Microbial Community in the Anoxic Sediment of a Sub-saline Shallow Lake (Laguna de Carrizo, Central Spain).</title>
        <authorList>
            <person name="Ferrer M."/>
            <person name="Guazzaroni M.E."/>
            <person name="Richter M."/>
            <person name="Garcia-Salamanca A."/>
            <person name="Yarza P."/>
            <person name="Suarez-Suarez A."/>
            <person name="Solano J."/>
            <person name="Alcaide M."/>
            <person name="van Dillewijn P."/>
            <person name="Molina-Henares M.A."/>
            <person name="Lopez-Cortes N."/>
            <person name="Al-Ramahi Y."/>
            <person name="Guerrero C."/>
            <person name="Acosta A."/>
            <person name="de Eugenio L.I."/>
            <person name="Martinez V."/>
            <person name="Marques S."/>
            <person name="Rojo F."/>
            <person name="Santero E."/>
            <person name="Genilloud O."/>
            <person name="Perez-Perez J."/>
            <person name="Rossello-Mora R."/>
            <person name="Ramos J.L."/>
        </authorList>
    </citation>
    <scope>NUCLEOTIDE SEQUENCE</scope>
</reference>
<comment type="caution">
    <text evidence="1">The sequence shown here is derived from an EMBL/GenBank/DDBJ whole genome shotgun (WGS) entry which is preliminary data.</text>
</comment>